<dbReference type="PROSITE" id="PS50011">
    <property type="entry name" value="PROTEIN_KINASE_DOM"/>
    <property type="match status" value="1"/>
</dbReference>
<name>A0A9W9ZR12_9CNID</name>
<dbReference type="GO" id="GO:0004674">
    <property type="term" value="F:protein serine/threonine kinase activity"/>
    <property type="evidence" value="ECO:0007669"/>
    <property type="project" value="UniProtKB-KW"/>
</dbReference>
<evidence type="ECO:0000256" key="3">
    <source>
        <dbReference type="ARBA" id="ARBA00022741"/>
    </source>
</evidence>
<keyword evidence="4 9" id="KW-0418">Kinase</keyword>
<sequence>MNLSQNSEAHQTTCLLNSGNPGNMTAVQGTVWQMGILLVDMLSPVVPAFEHPRHALSMTPRVPRHLSPEAKNLIYSLLNATPSNRPTLQQTLQHPWFRHDVILKYHFTASLSEKTS</sequence>
<dbReference type="Pfam" id="PF00069">
    <property type="entry name" value="Pkinase"/>
    <property type="match status" value="1"/>
</dbReference>
<dbReference type="PANTHER" id="PTHR24350">
    <property type="entry name" value="SERINE/THREONINE-PROTEIN KINASE IAL-RELATED"/>
    <property type="match status" value="1"/>
</dbReference>
<evidence type="ECO:0000256" key="1">
    <source>
        <dbReference type="ARBA" id="ARBA00022527"/>
    </source>
</evidence>
<reference evidence="9" key="1">
    <citation type="submission" date="2023-01" db="EMBL/GenBank/DDBJ databases">
        <title>Genome assembly of the deep-sea coral Lophelia pertusa.</title>
        <authorList>
            <person name="Herrera S."/>
            <person name="Cordes E."/>
        </authorList>
    </citation>
    <scope>NUCLEOTIDE SEQUENCE</scope>
    <source>
        <strain evidence="9">USNM1676648</strain>
        <tissue evidence="9">Polyp</tissue>
    </source>
</reference>
<dbReference type="InterPro" id="IPR000719">
    <property type="entry name" value="Prot_kinase_dom"/>
</dbReference>
<dbReference type="Gene3D" id="1.10.510.10">
    <property type="entry name" value="Transferase(Phosphotransferase) domain 1"/>
    <property type="match status" value="1"/>
</dbReference>
<dbReference type="GO" id="GO:0005524">
    <property type="term" value="F:ATP binding"/>
    <property type="evidence" value="ECO:0007669"/>
    <property type="project" value="UniProtKB-KW"/>
</dbReference>
<comment type="catalytic activity">
    <reaction evidence="7">
        <text>L-seryl-[protein] + ATP = O-phospho-L-seryl-[protein] + ADP + H(+)</text>
        <dbReference type="Rhea" id="RHEA:17989"/>
        <dbReference type="Rhea" id="RHEA-COMP:9863"/>
        <dbReference type="Rhea" id="RHEA-COMP:11604"/>
        <dbReference type="ChEBI" id="CHEBI:15378"/>
        <dbReference type="ChEBI" id="CHEBI:29999"/>
        <dbReference type="ChEBI" id="CHEBI:30616"/>
        <dbReference type="ChEBI" id="CHEBI:83421"/>
        <dbReference type="ChEBI" id="CHEBI:456216"/>
        <dbReference type="EC" id="2.7.11.1"/>
    </reaction>
</comment>
<keyword evidence="1" id="KW-0723">Serine/threonine-protein kinase</keyword>
<evidence type="ECO:0000256" key="7">
    <source>
        <dbReference type="ARBA" id="ARBA00048679"/>
    </source>
</evidence>
<dbReference type="EMBL" id="MU825880">
    <property type="protein sequence ID" value="KAJ7385594.1"/>
    <property type="molecule type" value="Genomic_DNA"/>
</dbReference>
<gene>
    <name evidence="9" type="primary">PIM2</name>
    <name evidence="9" type="ORF">OS493_015178</name>
</gene>
<dbReference type="InterPro" id="IPR011009">
    <property type="entry name" value="Kinase-like_dom_sf"/>
</dbReference>
<accession>A0A9W9ZR12</accession>
<evidence type="ECO:0000313" key="10">
    <source>
        <dbReference type="Proteomes" id="UP001163046"/>
    </source>
</evidence>
<evidence type="ECO:0000313" key="9">
    <source>
        <dbReference type="EMBL" id="KAJ7385594.1"/>
    </source>
</evidence>
<evidence type="ECO:0000256" key="6">
    <source>
        <dbReference type="ARBA" id="ARBA00047899"/>
    </source>
</evidence>
<evidence type="ECO:0000256" key="4">
    <source>
        <dbReference type="ARBA" id="ARBA00022777"/>
    </source>
</evidence>
<dbReference type="EC" id="2.7.11.1" evidence="9"/>
<comment type="caution">
    <text evidence="9">The sequence shown here is derived from an EMBL/GenBank/DDBJ whole genome shotgun (WGS) entry which is preliminary data.</text>
</comment>
<keyword evidence="5" id="KW-0067">ATP-binding</keyword>
<evidence type="ECO:0000256" key="5">
    <source>
        <dbReference type="ARBA" id="ARBA00022840"/>
    </source>
</evidence>
<keyword evidence="3" id="KW-0547">Nucleotide-binding</keyword>
<keyword evidence="2 9" id="KW-0808">Transferase</keyword>
<comment type="catalytic activity">
    <reaction evidence="6">
        <text>L-threonyl-[protein] + ATP = O-phospho-L-threonyl-[protein] + ADP + H(+)</text>
        <dbReference type="Rhea" id="RHEA:46608"/>
        <dbReference type="Rhea" id="RHEA-COMP:11060"/>
        <dbReference type="Rhea" id="RHEA-COMP:11605"/>
        <dbReference type="ChEBI" id="CHEBI:15378"/>
        <dbReference type="ChEBI" id="CHEBI:30013"/>
        <dbReference type="ChEBI" id="CHEBI:30616"/>
        <dbReference type="ChEBI" id="CHEBI:61977"/>
        <dbReference type="ChEBI" id="CHEBI:456216"/>
        <dbReference type="EC" id="2.7.11.1"/>
    </reaction>
</comment>
<feature type="domain" description="Protein kinase" evidence="8">
    <location>
        <begin position="1"/>
        <end position="97"/>
    </location>
</feature>
<protein>
    <submittedName>
        <fullName evidence="9">Serine/threonine-protein kinase pim-2</fullName>
        <ecNumber evidence="9">2.7.11.1</ecNumber>
    </submittedName>
</protein>
<evidence type="ECO:0000256" key="2">
    <source>
        <dbReference type="ARBA" id="ARBA00022679"/>
    </source>
</evidence>
<keyword evidence="10" id="KW-1185">Reference proteome</keyword>
<dbReference type="InterPro" id="IPR030616">
    <property type="entry name" value="Aur-like"/>
</dbReference>
<dbReference type="SUPFAM" id="SSF56112">
    <property type="entry name" value="Protein kinase-like (PK-like)"/>
    <property type="match status" value="1"/>
</dbReference>
<dbReference type="AlphaFoldDB" id="A0A9W9ZR12"/>
<proteinExistence type="predicted"/>
<dbReference type="OrthoDB" id="193931at2759"/>
<dbReference type="Proteomes" id="UP001163046">
    <property type="component" value="Unassembled WGS sequence"/>
</dbReference>
<organism evidence="9 10">
    <name type="scientific">Desmophyllum pertusum</name>
    <dbReference type="NCBI Taxonomy" id="174260"/>
    <lineage>
        <taxon>Eukaryota</taxon>
        <taxon>Metazoa</taxon>
        <taxon>Cnidaria</taxon>
        <taxon>Anthozoa</taxon>
        <taxon>Hexacorallia</taxon>
        <taxon>Scleractinia</taxon>
        <taxon>Caryophylliina</taxon>
        <taxon>Caryophylliidae</taxon>
        <taxon>Desmophyllum</taxon>
    </lineage>
</organism>
<evidence type="ECO:0000259" key="8">
    <source>
        <dbReference type="PROSITE" id="PS50011"/>
    </source>
</evidence>